<dbReference type="InterPro" id="IPR036876">
    <property type="entry name" value="UVR_dom_sf"/>
</dbReference>
<dbReference type="GO" id="GO:0006289">
    <property type="term" value="P:nucleotide-excision repair"/>
    <property type="evidence" value="ECO:0007669"/>
    <property type="project" value="UniProtKB-UniRule"/>
</dbReference>
<comment type="subunit">
    <text evidence="7">Interacts with UvrB in an incision complex.</text>
</comment>
<dbReference type="InterPro" id="IPR035901">
    <property type="entry name" value="GIY-YIG_endonuc_sf"/>
</dbReference>
<dbReference type="SUPFAM" id="SSF46600">
    <property type="entry name" value="C-terminal UvrC-binding domain of UvrB"/>
    <property type="match status" value="1"/>
</dbReference>
<dbReference type="InterPro" id="IPR038476">
    <property type="entry name" value="UvrC_RNase_H_dom_sf"/>
</dbReference>
<dbReference type="PROSITE" id="PS50151">
    <property type="entry name" value="UVR"/>
    <property type="match status" value="1"/>
</dbReference>
<keyword evidence="4 7" id="KW-0267">Excision nuclease</keyword>
<dbReference type="SUPFAM" id="SSF47781">
    <property type="entry name" value="RuvA domain 2-like"/>
    <property type="match status" value="1"/>
</dbReference>
<evidence type="ECO:0000259" key="8">
    <source>
        <dbReference type="PROSITE" id="PS50151"/>
    </source>
</evidence>
<dbReference type="PANTHER" id="PTHR30562">
    <property type="entry name" value="UVRC/OXIDOREDUCTASE"/>
    <property type="match status" value="1"/>
</dbReference>
<evidence type="ECO:0000259" key="9">
    <source>
        <dbReference type="PROSITE" id="PS50164"/>
    </source>
</evidence>
<dbReference type="Pfam" id="PF01541">
    <property type="entry name" value="GIY-YIG"/>
    <property type="match status" value="1"/>
</dbReference>
<dbReference type="Gene3D" id="4.10.860.10">
    <property type="entry name" value="UVR domain"/>
    <property type="match status" value="1"/>
</dbReference>
<dbReference type="GO" id="GO:0005737">
    <property type="term" value="C:cytoplasm"/>
    <property type="evidence" value="ECO:0007669"/>
    <property type="project" value="UniProtKB-SubCell"/>
</dbReference>
<dbReference type="InterPro" id="IPR047296">
    <property type="entry name" value="GIY-YIG_UvrC_Cho"/>
</dbReference>
<reference evidence="11 12" key="1">
    <citation type="submission" date="2020-06" db="EMBL/GenBank/DDBJ databases">
        <title>Genomic analysis of Salicibibacter sp. NKC5-3.</title>
        <authorList>
            <person name="Oh Y.J."/>
        </authorList>
    </citation>
    <scope>NUCLEOTIDE SEQUENCE [LARGE SCALE GENOMIC DNA]</scope>
    <source>
        <strain evidence="11 12">NKC5-3</strain>
    </source>
</reference>
<dbReference type="Gene3D" id="3.40.1440.10">
    <property type="entry name" value="GIY-YIG endonuclease"/>
    <property type="match status" value="1"/>
</dbReference>
<dbReference type="KEGG" id="scia:HUG15_17320"/>
<dbReference type="Gene3D" id="1.10.150.20">
    <property type="entry name" value="5' to 3' exonuclease, C-terminal subdomain"/>
    <property type="match status" value="1"/>
</dbReference>
<dbReference type="SUPFAM" id="SSF82771">
    <property type="entry name" value="GIY-YIG endonuclease"/>
    <property type="match status" value="1"/>
</dbReference>
<dbReference type="Gene3D" id="3.30.420.340">
    <property type="entry name" value="UvrC, RNAse H endonuclease domain"/>
    <property type="match status" value="1"/>
</dbReference>
<organism evidence="11 12">
    <name type="scientific">Salicibibacter cibarius</name>
    <dbReference type="NCBI Taxonomy" id="2743000"/>
    <lineage>
        <taxon>Bacteria</taxon>
        <taxon>Bacillati</taxon>
        <taxon>Bacillota</taxon>
        <taxon>Bacilli</taxon>
        <taxon>Bacillales</taxon>
        <taxon>Bacillaceae</taxon>
        <taxon>Salicibibacter</taxon>
    </lineage>
</organism>
<dbReference type="InterPro" id="IPR050066">
    <property type="entry name" value="UvrABC_protein_C"/>
</dbReference>
<dbReference type="SMART" id="SM00465">
    <property type="entry name" value="GIYc"/>
    <property type="match status" value="1"/>
</dbReference>
<evidence type="ECO:0000256" key="4">
    <source>
        <dbReference type="ARBA" id="ARBA00022881"/>
    </source>
</evidence>
<keyword evidence="12" id="KW-1185">Reference proteome</keyword>
<evidence type="ECO:0000313" key="12">
    <source>
        <dbReference type="Proteomes" id="UP000595823"/>
    </source>
</evidence>
<dbReference type="AlphaFoldDB" id="A0A7T7CCN6"/>
<dbReference type="HAMAP" id="MF_00203">
    <property type="entry name" value="UvrC"/>
    <property type="match status" value="1"/>
</dbReference>
<sequence length="590" mass="68333">MQSLKQKSEVIPRNPGCYIMKDKNGVVIYVGKAEVLRNRVRSYFIGSHDTKTQTLVTQIEDFEYILTSSNIEALILEMNLIKKYEPKYNVMLKDDKSYPYLKITNEKHPRLIKTRQVKKDGGRYFGPYPNALAANETKKLLDRLYPLRKCRTLPDRVCLYYHIGQCLAPCEFPVSQEKNEALVNDIQRFLNNGHHEVRAELAEKMHAASEELNFERAKEMRDQIEHIDAVMQKQKMMATDGTNRDVFAYAYDKGWMCVQVFFVRQGKLIERDVSLFPFYQTPEEDFLTFVGQFYWDDNHLKPKEIIVPPSDSAAYMREMLGIKVLEPKRGQKKELLELATKNAEAALKERFDLIERDEARTVRAVEKLGEVLDIDPPYRIEAFDNSNIQGTNPVSAMVVFADGKPYKKDYRKYRVKDVQGPDDYASMKEVIRRRYLRLLREEAPLPDLVLVDGGQGQLSAAISVLQDELNLPLPVAGMAKDDKHKTSQLLFGEYANPVRLPRDSHEFHLLQRIQDEVHRFAISFHRQTRSKSAFSSVLDDVPGIGEKRKRKLLRHFGSMKKMKEASLEDFRQASIPDQVARAVMEKLQEK</sequence>
<dbReference type="FunFam" id="3.30.420.340:FF:000002">
    <property type="entry name" value="UvrABC system protein C"/>
    <property type="match status" value="1"/>
</dbReference>
<evidence type="ECO:0000256" key="3">
    <source>
        <dbReference type="ARBA" id="ARBA00022769"/>
    </source>
</evidence>
<name>A0A7T7CCN6_9BACI</name>
<dbReference type="EMBL" id="CP054705">
    <property type="protein sequence ID" value="QQK77162.1"/>
    <property type="molecule type" value="Genomic_DNA"/>
</dbReference>
<dbReference type="GO" id="GO:0009380">
    <property type="term" value="C:excinuclease repair complex"/>
    <property type="evidence" value="ECO:0007669"/>
    <property type="project" value="InterPro"/>
</dbReference>
<dbReference type="PANTHER" id="PTHR30562:SF1">
    <property type="entry name" value="UVRABC SYSTEM PROTEIN C"/>
    <property type="match status" value="1"/>
</dbReference>
<feature type="domain" description="UvrC family homology region profile" evidence="10">
    <location>
        <begin position="246"/>
        <end position="465"/>
    </location>
</feature>
<dbReference type="Pfam" id="PF08459">
    <property type="entry name" value="UvrC_RNaseH_dom"/>
    <property type="match status" value="1"/>
</dbReference>
<dbReference type="FunFam" id="3.40.1440.10:FF:000001">
    <property type="entry name" value="UvrABC system protein C"/>
    <property type="match status" value="1"/>
</dbReference>
<comment type="function">
    <text evidence="7">The UvrABC repair system catalyzes the recognition and processing of DNA lesions. UvrC both incises the 5' and 3' sides of the lesion. The N-terminal half is responsible for the 3' incision and the C-terminal half is responsible for the 5' incision.</text>
</comment>
<dbReference type="RefSeq" id="WP_200124286.1">
    <property type="nucleotide sequence ID" value="NZ_CP054705.1"/>
</dbReference>
<evidence type="ECO:0000256" key="6">
    <source>
        <dbReference type="ARBA" id="ARBA00023236"/>
    </source>
</evidence>
<accession>A0A7T7CCN6</accession>
<evidence type="ECO:0000256" key="7">
    <source>
        <dbReference type="HAMAP-Rule" id="MF_00203"/>
    </source>
</evidence>
<gene>
    <name evidence="7 11" type="primary">uvrC</name>
    <name evidence="11" type="ORF">HUG15_17320</name>
</gene>
<protein>
    <recommendedName>
        <fullName evidence="7">UvrABC system protein C</fullName>
        <shortName evidence="7">Protein UvrC</shortName>
    </recommendedName>
    <alternativeName>
        <fullName evidence="7">Excinuclease ABC subunit C</fullName>
    </alternativeName>
</protein>
<evidence type="ECO:0000256" key="1">
    <source>
        <dbReference type="ARBA" id="ARBA00022490"/>
    </source>
</evidence>
<dbReference type="InterPro" id="IPR001162">
    <property type="entry name" value="UvrC_RNase_H_dom"/>
</dbReference>
<dbReference type="NCBIfam" id="TIGR00194">
    <property type="entry name" value="uvrC"/>
    <property type="match status" value="1"/>
</dbReference>
<dbReference type="InterPro" id="IPR000305">
    <property type="entry name" value="GIY-YIG_endonuc"/>
</dbReference>
<dbReference type="CDD" id="cd10434">
    <property type="entry name" value="GIY-YIG_UvrC_Cho"/>
    <property type="match status" value="1"/>
</dbReference>
<comment type="subcellular location">
    <subcellularLocation>
        <location evidence="7">Cytoplasm</location>
    </subcellularLocation>
</comment>
<keyword evidence="1 7" id="KW-0963">Cytoplasm</keyword>
<keyword evidence="3 7" id="KW-0228">DNA excision</keyword>
<comment type="similarity">
    <text evidence="7">Belongs to the UvrC family.</text>
</comment>
<dbReference type="GO" id="GO:0009432">
    <property type="term" value="P:SOS response"/>
    <property type="evidence" value="ECO:0007669"/>
    <property type="project" value="UniProtKB-UniRule"/>
</dbReference>
<dbReference type="Pfam" id="PF02151">
    <property type="entry name" value="UVR"/>
    <property type="match status" value="1"/>
</dbReference>
<keyword evidence="2 7" id="KW-0227">DNA damage</keyword>
<feature type="domain" description="UVR" evidence="8">
    <location>
        <begin position="195"/>
        <end position="230"/>
    </location>
</feature>
<evidence type="ECO:0000259" key="10">
    <source>
        <dbReference type="PROSITE" id="PS50165"/>
    </source>
</evidence>
<dbReference type="Proteomes" id="UP000595823">
    <property type="component" value="Chromosome"/>
</dbReference>
<feature type="domain" description="GIY-YIG" evidence="9">
    <location>
        <begin position="13"/>
        <end position="90"/>
    </location>
</feature>
<dbReference type="NCBIfam" id="NF001824">
    <property type="entry name" value="PRK00558.1-5"/>
    <property type="match status" value="1"/>
</dbReference>
<evidence type="ECO:0000256" key="2">
    <source>
        <dbReference type="ARBA" id="ARBA00022763"/>
    </source>
</evidence>
<dbReference type="InterPro" id="IPR010994">
    <property type="entry name" value="RuvA_2-like"/>
</dbReference>
<proteinExistence type="inferred from homology"/>
<dbReference type="InterPro" id="IPR001943">
    <property type="entry name" value="UVR_dom"/>
</dbReference>
<dbReference type="InterPro" id="IPR004791">
    <property type="entry name" value="UvrC"/>
</dbReference>
<dbReference type="PROSITE" id="PS50165">
    <property type="entry name" value="UVRC"/>
    <property type="match status" value="1"/>
</dbReference>
<evidence type="ECO:0000313" key="11">
    <source>
        <dbReference type="EMBL" id="QQK77162.1"/>
    </source>
</evidence>
<dbReference type="Pfam" id="PF22920">
    <property type="entry name" value="UvrC_RNaseH"/>
    <property type="match status" value="1"/>
</dbReference>
<dbReference type="PROSITE" id="PS50164">
    <property type="entry name" value="GIY_YIG"/>
    <property type="match status" value="1"/>
</dbReference>
<evidence type="ECO:0000256" key="5">
    <source>
        <dbReference type="ARBA" id="ARBA00023204"/>
    </source>
</evidence>
<keyword evidence="6 7" id="KW-0742">SOS response</keyword>
<dbReference type="GO" id="GO:0009381">
    <property type="term" value="F:excinuclease ABC activity"/>
    <property type="evidence" value="ECO:0007669"/>
    <property type="project" value="UniProtKB-UniRule"/>
</dbReference>
<dbReference type="GO" id="GO:0003677">
    <property type="term" value="F:DNA binding"/>
    <property type="evidence" value="ECO:0007669"/>
    <property type="project" value="UniProtKB-UniRule"/>
</dbReference>
<keyword evidence="5 7" id="KW-0234">DNA repair</keyword>